<dbReference type="AlphaFoldDB" id="A0A7C9DM52"/>
<name>A0A7C9DM52_OPUST</name>
<reference evidence="2" key="2">
    <citation type="submission" date="2020-07" db="EMBL/GenBank/DDBJ databases">
        <authorList>
            <person name="Vera ALvarez R."/>
            <person name="Arias-Moreno D.M."/>
            <person name="Jimenez-Jacinto V."/>
            <person name="Jimenez-Bremont J.F."/>
            <person name="Swaminathan K."/>
            <person name="Moose S.P."/>
            <person name="Guerrero-Gonzalez M.L."/>
            <person name="Marino-Ramirez L."/>
            <person name="Landsman D."/>
            <person name="Rodriguez-Kessler M."/>
            <person name="Delgado-Sanchez P."/>
        </authorList>
    </citation>
    <scope>NUCLEOTIDE SEQUENCE</scope>
    <source>
        <tissue evidence="2">Cladode</tissue>
    </source>
</reference>
<proteinExistence type="predicted"/>
<organism evidence="2">
    <name type="scientific">Opuntia streptacantha</name>
    <name type="common">Prickly pear cactus</name>
    <name type="synonym">Opuntia cardona</name>
    <dbReference type="NCBI Taxonomy" id="393608"/>
    <lineage>
        <taxon>Eukaryota</taxon>
        <taxon>Viridiplantae</taxon>
        <taxon>Streptophyta</taxon>
        <taxon>Embryophyta</taxon>
        <taxon>Tracheophyta</taxon>
        <taxon>Spermatophyta</taxon>
        <taxon>Magnoliopsida</taxon>
        <taxon>eudicotyledons</taxon>
        <taxon>Gunneridae</taxon>
        <taxon>Pentapetalae</taxon>
        <taxon>Caryophyllales</taxon>
        <taxon>Cactineae</taxon>
        <taxon>Cactaceae</taxon>
        <taxon>Opuntioideae</taxon>
        <taxon>Opuntia</taxon>
    </lineage>
</organism>
<feature type="compositionally biased region" description="Basic residues" evidence="1">
    <location>
        <begin position="1"/>
        <end position="11"/>
    </location>
</feature>
<sequence length="107" mass="11953">MLVKKPVRRNNGRNQALGQRIRGHEQGELNPGRSRRESSPSWPRGELNRPPPSQESAPNTASAQQQINRDQDQNCGSRFRALATFDLNMDMETPDMEVAAEGDSVPN</sequence>
<protein>
    <submittedName>
        <fullName evidence="2">Uncharacterized protein</fullName>
    </submittedName>
</protein>
<reference evidence="2" key="1">
    <citation type="journal article" date="2013" name="J. Plant Res.">
        <title>Effect of fungi and light on seed germination of three Opuntia species from semiarid lands of central Mexico.</title>
        <authorList>
            <person name="Delgado-Sanchez P."/>
            <person name="Jimenez-Bremont J.F."/>
            <person name="Guerrero-Gonzalez Mde L."/>
            <person name="Flores J."/>
        </authorList>
    </citation>
    <scope>NUCLEOTIDE SEQUENCE</scope>
    <source>
        <tissue evidence="2">Cladode</tissue>
    </source>
</reference>
<evidence type="ECO:0000313" key="2">
    <source>
        <dbReference type="EMBL" id="MBA4643145.1"/>
    </source>
</evidence>
<accession>A0A7C9DM52</accession>
<feature type="region of interest" description="Disordered" evidence="1">
    <location>
        <begin position="1"/>
        <end position="75"/>
    </location>
</feature>
<feature type="compositionally biased region" description="Polar residues" evidence="1">
    <location>
        <begin position="54"/>
        <end position="75"/>
    </location>
</feature>
<evidence type="ECO:0000256" key="1">
    <source>
        <dbReference type="SAM" id="MobiDB-lite"/>
    </source>
</evidence>
<dbReference type="EMBL" id="GISG01132079">
    <property type="protein sequence ID" value="MBA4643145.1"/>
    <property type="molecule type" value="Transcribed_RNA"/>
</dbReference>